<dbReference type="STRING" id="940286.GCA_000227565_01405"/>
<dbReference type="EMBL" id="NKTX01000032">
    <property type="protein sequence ID" value="PYD81407.1"/>
    <property type="molecule type" value="Genomic_DNA"/>
</dbReference>
<sequence length="168" mass="17325">MVAYKFRMDTGYAGNLSREPAPGDITPENLDPTADWASYGFGMPYKYTSAGLATPLVGSETASEIMGLLVRSYPGRAVSYTGDSAYPQIGANGTDGARRGYMTVMLHGSATPVKGGAVYVRVANAGTGEVIGGIEGAADGDDTIVLPAGRFEGNAGSDGLVEISFNLQ</sequence>
<proteinExistence type="predicted"/>
<dbReference type="AlphaFoldDB" id="A0A318QNW6"/>
<accession>A0A318QNW6</accession>
<organism evidence="1 2">
    <name type="scientific">Komagataeibacter oboediens</name>
    <dbReference type="NCBI Taxonomy" id="65958"/>
    <lineage>
        <taxon>Bacteria</taxon>
        <taxon>Pseudomonadati</taxon>
        <taxon>Pseudomonadota</taxon>
        <taxon>Alphaproteobacteria</taxon>
        <taxon>Acetobacterales</taxon>
        <taxon>Acetobacteraceae</taxon>
        <taxon>Komagataeibacter</taxon>
    </lineage>
</organism>
<evidence type="ECO:0008006" key="3">
    <source>
        <dbReference type="Google" id="ProtNLM"/>
    </source>
</evidence>
<evidence type="ECO:0000313" key="1">
    <source>
        <dbReference type="EMBL" id="PYD81407.1"/>
    </source>
</evidence>
<gene>
    <name evidence="1" type="ORF">CFR80_11875</name>
</gene>
<dbReference type="Pfam" id="PF22758">
    <property type="entry name" value="Phage_cement"/>
    <property type="match status" value="1"/>
</dbReference>
<dbReference type="OrthoDB" id="8454702at2"/>
<dbReference type="Proteomes" id="UP000247417">
    <property type="component" value="Unassembled WGS sequence"/>
</dbReference>
<evidence type="ECO:0000313" key="2">
    <source>
        <dbReference type="Proteomes" id="UP000247417"/>
    </source>
</evidence>
<protein>
    <recommendedName>
        <fullName evidence="3">Bacteriophage protein</fullName>
    </recommendedName>
</protein>
<dbReference type="InterPro" id="IPR054438">
    <property type="entry name" value="Struct_cement_gp24/gp6"/>
</dbReference>
<name>A0A318QNW6_9PROT</name>
<reference evidence="1 2" key="1">
    <citation type="submission" date="2017-07" db="EMBL/GenBank/DDBJ databases">
        <title>A draft genome sequence of Komagataeibacter oboediens LMG 18849.</title>
        <authorList>
            <person name="Skraban J."/>
            <person name="Cleenwerck I."/>
            <person name="Vandamme P."/>
            <person name="Trcek J."/>
        </authorList>
    </citation>
    <scope>NUCLEOTIDE SEQUENCE [LARGE SCALE GENOMIC DNA]</scope>
    <source>
        <strain evidence="1 2">LMG 18849</strain>
    </source>
</reference>
<comment type="caution">
    <text evidence="1">The sequence shown here is derived from an EMBL/GenBank/DDBJ whole genome shotgun (WGS) entry which is preliminary data.</text>
</comment>
<dbReference type="RefSeq" id="WP_010515770.1">
    <property type="nucleotide sequence ID" value="NZ_NKTX01000032.1"/>
</dbReference>